<keyword evidence="2" id="KW-1185">Reference proteome</keyword>
<dbReference type="EMBL" id="QTSX02001622">
    <property type="protein sequence ID" value="KAJ9079972.1"/>
    <property type="molecule type" value="Genomic_DNA"/>
</dbReference>
<gene>
    <name evidence="1" type="ORF">DSO57_1029944</name>
</gene>
<reference evidence="1" key="1">
    <citation type="submission" date="2022-04" db="EMBL/GenBank/DDBJ databases">
        <title>Genome of the entomopathogenic fungus Entomophthora muscae.</title>
        <authorList>
            <person name="Elya C."/>
            <person name="Lovett B.R."/>
            <person name="Lee E."/>
            <person name="Macias A.M."/>
            <person name="Hajek A.E."/>
            <person name="De Bivort B.L."/>
            <person name="Kasson M.T."/>
            <person name="De Fine Licht H.H."/>
            <person name="Stajich J.E."/>
        </authorList>
    </citation>
    <scope>NUCLEOTIDE SEQUENCE</scope>
    <source>
        <strain evidence="1">Berkeley</strain>
    </source>
</reference>
<evidence type="ECO:0000313" key="1">
    <source>
        <dbReference type="EMBL" id="KAJ9079972.1"/>
    </source>
</evidence>
<accession>A0ACC2TZB6</accession>
<dbReference type="Proteomes" id="UP001165960">
    <property type="component" value="Unassembled WGS sequence"/>
</dbReference>
<evidence type="ECO:0000313" key="2">
    <source>
        <dbReference type="Proteomes" id="UP001165960"/>
    </source>
</evidence>
<comment type="caution">
    <text evidence="1">The sequence shown here is derived from an EMBL/GenBank/DDBJ whole genome shotgun (WGS) entry which is preliminary data.</text>
</comment>
<organism evidence="1 2">
    <name type="scientific">Entomophthora muscae</name>
    <dbReference type="NCBI Taxonomy" id="34485"/>
    <lineage>
        <taxon>Eukaryota</taxon>
        <taxon>Fungi</taxon>
        <taxon>Fungi incertae sedis</taxon>
        <taxon>Zoopagomycota</taxon>
        <taxon>Entomophthoromycotina</taxon>
        <taxon>Entomophthoromycetes</taxon>
        <taxon>Entomophthorales</taxon>
        <taxon>Entomophthoraceae</taxon>
        <taxon>Entomophthora</taxon>
    </lineage>
</organism>
<name>A0ACC2TZB6_9FUNG</name>
<protein>
    <submittedName>
        <fullName evidence="1">Uncharacterized protein</fullName>
    </submittedName>
</protein>
<sequence>MLGAILGLILLVLMLGLICLFLSWQRGACDSDVELSPPEVAPEYQFPDYGIVELSIDSGLDQFSSFSNNSANKNMGVPGFTNTSSAQGLGTRDGFA</sequence>
<proteinExistence type="predicted"/>